<keyword evidence="3" id="KW-1185">Reference proteome</keyword>
<feature type="region of interest" description="Disordered" evidence="1">
    <location>
        <begin position="1"/>
        <end position="112"/>
    </location>
</feature>
<comment type="caution">
    <text evidence="2">The sequence shown here is derived from an EMBL/GenBank/DDBJ whole genome shotgun (WGS) entry which is preliminary data.</text>
</comment>
<organism evidence="2 3">
    <name type="scientific">Penicillium arizonense</name>
    <dbReference type="NCBI Taxonomy" id="1835702"/>
    <lineage>
        <taxon>Eukaryota</taxon>
        <taxon>Fungi</taxon>
        <taxon>Dikarya</taxon>
        <taxon>Ascomycota</taxon>
        <taxon>Pezizomycotina</taxon>
        <taxon>Eurotiomycetes</taxon>
        <taxon>Eurotiomycetidae</taxon>
        <taxon>Eurotiales</taxon>
        <taxon>Aspergillaceae</taxon>
        <taxon>Penicillium</taxon>
    </lineage>
</organism>
<accession>A0A1F5LIF5</accession>
<gene>
    <name evidence="2" type="ORF">PENARI_c009G10652</name>
</gene>
<reference evidence="2 3" key="1">
    <citation type="journal article" date="2016" name="Sci. Rep.">
        <title>Penicillium arizonense, a new, genome sequenced fungal species, reveals a high chemical diversity in secreted metabolites.</title>
        <authorList>
            <person name="Grijseels S."/>
            <person name="Nielsen J.C."/>
            <person name="Randelovic M."/>
            <person name="Nielsen J."/>
            <person name="Nielsen K.F."/>
            <person name="Workman M."/>
            <person name="Frisvad J.C."/>
        </authorList>
    </citation>
    <scope>NUCLEOTIDE SEQUENCE [LARGE SCALE GENOMIC DNA]</scope>
    <source>
        <strain evidence="2 3">CBS 141311</strain>
    </source>
</reference>
<protein>
    <submittedName>
        <fullName evidence="2">Uncharacterized protein</fullName>
    </submittedName>
</protein>
<feature type="compositionally biased region" description="Basic residues" evidence="1">
    <location>
        <begin position="7"/>
        <end position="17"/>
    </location>
</feature>
<dbReference type="GeneID" id="34576763"/>
<dbReference type="AlphaFoldDB" id="A0A1F5LIF5"/>
<feature type="compositionally biased region" description="Low complexity" evidence="1">
    <location>
        <begin position="34"/>
        <end position="50"/>
    </location>
</feature>
<dbReference type="EMBL" id="LXJU01000009">
    <property type="protein sequence ID" value="OGE52984.1"/>
    <property type="molecule type" value="Genomic_DNA"/>
</dbReference>
<feature type="region of interest" description="Disordered" evidence="1">
    <location>
        <begin position="127"/>
        <end position="162"/>
    </location>
</feature>
<dbReference type="Proteomes" id="UP000177622">
    <property type="component" value="Unassembled WGS sequence"/>
</dbReference>
<dbReference type="RefSeq" id="XP_022488423.1">
    <property type="nucleotide sequence ID" value="XM_022632029.1"/>
</dbReference>
<feature type="compositionally biased region" description="Polar residues" evidence="1">
    <location>
        <begin position="22"/>
        <end position="32"/>
    </location>
</feature>
<sequence>MMSSNTKSHRIRNKKKSAPMMTPSNEPLSQRIESAALSPSATAFTPASALGKITESTNAEGDPVSATSSTSAIPDAPVKSTEHRLGYSVSSPAASHGDADADADTRSNVANAGSPVAGVRAKVAGAGPTAAHAGPTAADARPTAPDGGNVNDEPTHPGPAHSCAEKQAVTIIAIKAFVQMRLLSNEVIEVPLTPLRVPVNGTTDYKIWRSSLALVLLQHGVYSVIDGDFRPLPLGHELELWYVHMIDTACALIWNSLSHEVKKDRHVRYYLDTKHPRNVLQLLARSFGDGHCEYHDGNVPDGLEMFGT</sequence>
<feature type="compositionally biased region" description="Polar residues" evidence="1">
    <location>
        <begin position="54"/>
        <end position="72"/>
    </location>
</feature>
<evidence type="ECO:0000256" key="1">
    <source>
        <dbReference type="SAM" id="MobiDB-lite"/>
    </source>
</evidence>
<proteinExistence type="predicted"/>
<dbReference type="OrthoDB" id="4367615at2759"/>
<evidence type="ECO:0000313" key="3">
    <source>
        <dbReference type="Proteomes" id="UP000177622"/>
    </source>
</evidence>
<evidence type="ECO:0000313" key="2">
    <source>
        <dbReference type="EMBL" id="OGE52984.1"/>
    </source>
</evidence>
<name>A0A1F5LIF5_PENAI</name>
<feature type="compositionally biased region" description="Low complexity" evidence="1">
    <location>
        <begin position="127"/>
        <end position="148"/>
    </location>
</feature>